<reference evidence="3" key="1">
    <citation type="submission" date="2023-02" db="EMBL/GenBank/DDBJ databases">
        <title>Description of Herbaspirillum huttiense subsp. nephrolepsisexaltata and Herbaspirillum huttiense subsp. lycopersicon.</title>
        <authorList>
            <person name="Poudel M."/>
            <person name="Sharma A."/>
            <person name="Goss E."/>
            <person name="Tapia J.H."/>
            <person name="Harmon C.M."/>
            <person name="Jones J.B."/>
        </authorList>
    </citation>
    <scope>NUCLEOTIDE SEQUENCE</scope>
    <source>
        <strain evidence="3">NC40101</strain>
    </source>
</reference>
<keyword evidence="2" id="KW-0812">Transmembrane</keyword>
<evidence type="ECO:0000313" key="3">
    <source>
        <dbReference type="EMBL" id="MDT0337628.1"/>
    </source>
</evidence>
<evidence type="ECO:0000256" key="1">
    <source>
        <dbReference type="SAM" id="MobiDB-lite"/>
    </source>
</evidence>
<feature type="transmembrane region" description="Helical" evidence="2">
    <location>
        <begin position="20"/>
        <end position="48"/>
    </location>
</feature>
<evidence type="ECO:0000256" key="2">
    <source>
        <dbReference type="SAM" id="Phobius"/>
    </source>
</evidence>
<proteinExistence type="predicted"/>
<name>A0AAE4G887_9BURK</name>
<dbReference type="EMBL" id="JAVRAA010000005">
    <property type="protein sequence ID" value="MDT0337628.1"/>
    <property type="molecule type" value="Genomic_DNA"/>
</dbReference>
<feature type="region of interest" description="Disordered" evidence="1">
    <location>
        <begin position="74"/>
        <end position="96"/>
    </location>
</feature>
<gene>
    <name evidence="3" type="ORF">RJN63_12360</name>
</gene>
<protein>
    <submittedName>
        <fullName evidence="3">Uncharacterized protein</fullName>
    </submittedName>
</protein>
<keyword evidence="2" id="KW-1133">Transmembrane helix</keyword>
<dbReference type="RefSeq" id="WP_284078294.1">
    <property type="nucleotide sequence ID" value="NZ_JAVLSM010000007.1"/>
</dbReference>
<sequence>MGYFAKLNSYTNSKSTDMAAVGAACYLVAFVTLFSTGALWAFCALLAFGMIFGRPYLRDTIPVMMSVAIHGKWPVAPGNPVRSNPEETDPSKPRKD</sequence>
<comment type="caution">
    <text evidence="3">The sequence shown here is derived from an EMBL/GenBank/DDBJ whole genome shotgun (WGS) entry which is preliminary data.</text>
</comment>
<accession>A0AAE4G887</accession>
<dbReference type="AlphaFoldDB" id="A0AAE4G887"/>
<organism evidence="3">
    <name type="scientific">Herbaspirillum huttiense subsp. nephrolepidis</name>
    <dbReference type="NCBI Taxonomy" id="3075126"/>
    <lineage>
        <taxon>Bacteria</taxon>
        <taxon>Pseudomonadati</taxon>
        <taxon>Pseudomonadota</taxon>
        <taxon>Betaproteobacteria</taxon>
        <taxon>Burkholderiales</taxon>
        <taxon>Oxalobacteraceae</taxon>
        <taxon>Herbaspirillum</taxon>
    </lineage>
</organism>
<keyword evidence="2" id="KW-0472">Membrane</keyword>